<proteinExistence type="predicted"/>
<protein>
    <submittedName>
        <fullName evidence="4">Uncharacterized protein</fullName>
    </submittedName>
</protein>
<dbReference type="PANTHER" id="PTHR45831">
    <property type="entry name" value="LD24721P"/>
    <property type="match status" value="1"/>
</dbReference>
<gene>
    <name evidence="4" type="ORF">C0601_08260</name>
</gene>
<evidence type="ECO:0000256" key="2">
    <source>
        <dbReference type="ARBA" id="ARBA00022803"/>
    </source>
</evidence>
<dbReference type="AlphaFoldDB" id="A0A2N5ZEQ8"/>
<dbReference type="PANTHER" id="PTHR45831:SF2">
    <property type="entry name" value="LD24721P"/>
    <property type="match status" value="1"/>
</dbReference>
<dbReference type="Pfam" id="PF13181">
    <property type="entry name" value="TPR_8"/>
    <property type="match status" value="1"/>
</dbReference>
<accession>A0A2N5ZEQ8</accession>
<dbReference type="PROSITE" id="PS50293">
    <property type="entry name" value="TPR_REGION"/>
    <property type="match status" value="1"/>
</dbReference>
<evidence type="ECO:0000313" key="5">
    <source>
        <dbReference type="Proteomes" id="UP000234857"/>
    </source>
</evidence>
<dbReference type="Proteomes" id="UP000234857">
    <property type="component" value="Unassembled WGS sequence"/>
</dbReference>
<dbReference type="InterPro" id="IPR019734">
    <property type="entry name" value="TPR_rpt"/>
</dbReference>
<dbReference type="GO" id="GO:0072380">
    <property type="term" value="C:TRC complex"/>
    <property type="evidence" value="ECO:0007669"/>
    <property type="project" value="TreeGrafter"/>
</dbReference>
<sequence length="143" mass="17234">MFLRGLSFIEKELFEKAHNDFDRCIEIIPQFSRAYAEKAFIYSKQGKAEDALDYFTKAIELEKDNPIFLYNRSLVLNALERFNEAKNDLDEVIKIDENFIHAYRLRASIYEKLKNEDEFQRDMKKFFELKHEMENRESVKSEK</sequence>
<comment type="caution">
    <text evidence="4">The sequence shown here is derived from an EMBL/GenBank/DDBJ whole genome shotgun (WGS) entry which is preliminary data.</text>
</comment>
<dbReference type="Gene3D" id="1.25.40.10">
    <property type="entry name" value="Tetratricopeptide repeat domain"/>
    <property type="match status" value="2"/>
</dbReference>
<dbReference type="SMART" id="SM00028">
    <property type="entry name" value="TPR"/>
    <property type="match status" value="3"/>
</dbReference>
<dbReference type="Pfam" id="PF00515">
    <property type="entry name" value="TPR_1"/>
    <property type="match status" value="1"/>
</dbReference>
<keyword evidence="1" id="KW-0677">Repeat</keyword>
<dbReference type="SUPFAM" id="SSF48452">
    <property type="entry name" value="TPR-like"/>
    <property type="match status" value="1"/>
</dbReference>
<dbReference type="InterPro" id="IPR047150">
    <property type="entry name" value="SGT"/>
</dbReference>
<name>A0A2N5ZEQ8_MUIH1</name>
<keyword evidence="2 3" id="KW-0802">TPR repeat</keyword>
<organism evidence="4 5">
    <name type="scientific">Muiribacterium halophilum</name>
    <dbReference type="NCBI Taxonomy" id="2053465"/>
    <lineage>
        <taxon>Bacteria</taxon>
        <taxon>Candidatus Muiribacteriota</taxon>
        <taxon>Candidatus Muiribacteriia</taxon>
        <taxon>Candidatus Muiribacteriales</taxon>
        <taxon>Candidatus Muiribacteriaceae</taxon>
        <taxon>Candidatus Muiribacterium</taxon>
    </lineage>
</organism>
<dbReference type="GO" id="GO:0006620">
    <property type="term" value="P:post-translational protein targeting to endoplasmic reticulum membrane"/>
    <property type="evidence" value="ECO:0007669"/>
    <property type="project" value="TreeGrafter"/>
</dbReference>
<dbReference type="GO" id="GO:0060090">
    <property type="term" value="F:molecular adaptor activity"/>
    <property type="evidence" value="ECO:0007669"/>
    <property type="project" value="TreeGrafter"/>
</dbReference>
<reference evidence="4 5" key="1">
    <citation type="submission" date="2017-11" db="EMBL/GenBank/DDBJ databases">
        <title>Genome-resolved metagenomics identifies genetic mobility, metabolic interactions, and unexpected diversity in perchlorate-reducing communities.</title>
        <authorList>
            <person name="Barnum T.P."/>
            <person name="Figueroa I.A."/>
            <person name="Carlstrom C.I."/>
            <person name="Lucas L.N."/>
            <person name="Engelbrektson A.L."/>
            <person name="Coates J.D."/>
        </authorList>
    </citation>
    <scope>NUCLEOTIDE SEQUENCE [LARGE SCALE GENOMIC DNA]</scope>
    <source>
        <strain evidence="4">BM706</strain>
    </source>
</reference>
<dbReference type="PROSITE" id="PS50005">
    <property type="entry name" value="TPR"/>
    <property type="match status" value="1"/>
</dbReference>
<dbReference type="GO" id="GO:0016020">
    <property type="term" value="C:membrane"/>
    <property type="evidence" value="ECO:0007669"/>
    <property type="project" value="TreeGrafter"/>
</dbReference>
<dbReference type="InterPro" id="IPR011990">
    <property type="entry name" value="TPR-like_helical_dom_sf"/>
</dbReference>
<evidence type="ECO:0000256" key="1">
    <source>
        <dbReference type="ARBA" id="ARBA00022737"/>
    </source>
</evidence>
<evidence type="ECO:0000256" key="3">
    <source>
        <dbReference type="PROSITE-ProRule" id="PRU00339"/>
    </source>
</evidence>
<feature type="repeat" description="TPR" evidence="3">
    <location>
        <begin position="32"/>
        <end position="65"/>
    </location>
</feature>
<evidence type="ECO:0000313" key="4">
    <source>
        <dbReference type="EMBL" id="PLX17133.1"/>
    </source>
</evidence>
<dbReference type="EMBL" id="PKTG01000095">
    <property type="protein sequence ID" value="PLX17133.1"/>
    <property type="molecule type" value="Genomic_DNA"/>
</dbReference>